<evidence type="ECO:0000256" key="5">
    <source>
        <dbReference type="ARBA" id="ARBA00023235"/>
    </source>
</evidence>
<dbReference type="RefSeq" id="WP_283400963.1">
    <property type="nucleotide sequence ID" value="NZ_FXUB01000005.1"/>
</dbReference>
<dbReference type="GO" id="GO:0016853">
    <property type="term" value="F:isomerase activity"/>
    <property type="evidence" value="ECO:0007669"/>
    <property type="project" value="UniProtKB-KW"/>
</dbReference>
<evidence type="ECO:0000256" key="2">
    <source>
        <dbReference type="ARBA" id="ARBA00022764"/>
    </source>
</evidence>
<dbReference type="PANTHER" id="PTHR47637:SF1">
    <property type="entry name" value="CHAPERONE SURA"/>
    <property type="match status" value="1"/>
</dbReference>
<dbReference type="InterPro" id="IPR050280">
    <property type="entry name" value="OMP_Chaperone_SurA"/>
</dbReference>
<keyword evidence="3 6" id="KW-0697">Rotamase</keyword>
<dbReference type="InterPro" id="IPR046357">
    <property type="entry name" value="PPIase_dom_sf"/>
</dbReference>
<keyword evidence="4" id="KW-0143">Chaperone</keyword>
<evidence type="ECO:0000256" key="1">
    <source>
        <dbReference type="ARBA" id="ARBA00022729"/>
    </source>
</evidence>
<dbReference type="InterPro" id="IPR015391">
    <property type="entry name" value="SurA_N"/>
</dbReference>
<dbReference type="SUPFAM" id="SSF54534">
    <property type="entry name" value="FKBP-like"/>
    <property type="match status" value="1"/>
</dbReference>
<protein>
    <submittedName>
        <fullName evidence="8">Peptidyl-prolyl cis-trans isomerase SurA</fullName>
    </submittedName>
</protein>
<dbReference type="PROSITE" id="PS50198">
    <property type="entry name" value="PPIC_PPIASE_2"/>
    <property type="match status" value="1"/>
</dbReference>
<evidence type="ECO:0000256" key="4">
    <source>
        <dbReference type="ARBA" id="ARBA00023186"/>
    </source>
</evidence>
<dbReference type="EMBL" id="FXUB01000005">
    <property type="protein sequence ID" value="SMP17188.1"/>
    <property type="molecule type" value="Genomic_DNA"/>
</dbReference>
<evidence type="ECO:0000259" key="7">
    <source>
        <dbReference type="PROSITE" id="PS50198"/>
    </source>
</evidence>
<accession>A0ABY1NSN9</accession>
<reference evidence="8 9" key="1">
    <citation type="submission" date="2017-05" db="EMBL/GenBank/DDBJ databases">
        <authorList>
            <person name="Varghese N."/>
            <person name="Submissions S."/>
        </authorList>
    </citation>
    <scope>NUCLEOTIDE SEQUENCE [LARGE SCALE GENOMIC DNA]</scope>
    <source>
        <strain evidence="8 9">DSM 15522</strain>
    </source>
</reference>
<dbReference type="InterPro" id="IPR000297">
    <property type="entry name" value="PPIase_PpiC"/>
</dbReference>
<evidence type="ECO:0000313" key="9">
    <source>
        <dbReference type="Proteomes" id="UP001157911"/>
    </source>
</evidence>
<dbReference type="PROSITE" id="PS01096">
    <property type="entry name" value="PPIC_PPIASE_1"/>
    <property type="match status" value="1"/>
</dbReference>
<dbReference type="InterPro" id="IPR027304">
    <property type="entry name" value="Trigger_fact/SurA_dom_sf"/>
</dbReference>
<feature type="domain" description="PpiC" evidence="7">
    <location>
        <begin position="154"/>
        <end position="243"/>
    </location>
</feature>
<keyword evidence="5 6" id="KW-0413">Isomerase</keyword>
<sequence length="284" mass="32091">MSRNLVIFLISIFIFSMPATAKIVDYIAAIVNGEPVLYSEIVKFAKENGIDDLEKARDKVIERKILLTQAQSEGLKVTDKELNAALEDLAKRSGAKNIAEFKKMLQSQGISFEDLKENLKEQLLIAKLIARDVKSKINVSDVEIQKICSSLKSHPVRTVYYIYTKSKEKAQKALELLKQGVPFEKVAKELSEDPTTAQNGGYVGKVTKGSLIKPLDIAVWSTKPGTYKLVETKNGYYIVFVKSQETPSCNEEEIRRRLFVQKFQKALKDYIDNLKRTASVKVYM</sequence>
<dbReference type="InterPro" id="IPR023058">
    <property type="entry name" value="PPIase_PpiC_CS"/>
</dbReference>
<dbReference type="PANTHER" id="PTHR47637">
    <property type="entry name" value="CHAPERONE SURA"/>
    <property type="match status" value="1"/>
</dbReference>
<organism evidence="8 9">
    <name type="scientific">Desulfurobacterium pacificum</name>
    <dbReference type="NCBI Taxonomy" id="240166"/>
    <lineage>
        <taxon>Bacteria</taxon>
        <taxon>Pseudomonadati</taxon>
        <taxon>Aquificota</taxon>
        <taxon>Aquificia</taxon>
        <taxon>Desulfurobacteriales</taxon>
        <taxon>Desulfurobacteriaceae</taxon>
        <taxon>Desulfurobacterium</taxon>
    </lineage>
</organism>
<dbReference type="Gene3D" id="3.10.50.40">
    <property type="match status" value="1"/>
</dbReference>
<keyword evidence="2" id="KW-0574">Periplasm</keyword>
<evidence type="ECO:0000256" key="6">
    <source>
        <dbReference type="PROSITE-ProRule" id="PRU00278"/>
    </source>
</evidence>
<dbReference type="Proteomes" id="UP001157911">
    <property type="component" value="Unassembled WGS sequence"/>
</dbReference>
<dbReference type="Pfam" id="PF13616">
    <property type="entry name" value="Rotamase_3"/>
    <property type="match status" value="1"/>
</dbReference>
<gene>
    <name evidence="8" type="ORF">SAMN06265339_1516</name>
</gene>
<dbReference type="Gene3D" id="1.10.4030.10">
    <property type="entry name" value="Porin chaperone SurA, peptide-binding domain"/>
    <property type="match status" value="1"/>
</dbReference>
<name>A0ABY1NSN9_9BACT</name>
<evidence type="ECO:0000256" key="3">
    <source>
        <dbReference type="ARBA" id="ARBA00023110"/>
    </source>
</evidence>
<evidence type="ECO:0000313" key="8">
    <source>
        <dbReference type="EMBL" id="SMP17188.1"/>
    </source>
</evidence>
<dbReference type="Pfam" id="PF09312">
    <property type="entry name" value="SurA_N"/>
    <property type="match status" value="1"/>
</dbReference>
<dbReference type="SUPFAM" id="SSF109998">
    <property type="entry name" value="Triger factor/SurA peptide-binding domain-like"/>
    <property type="match status" value="1"/>
</dbReference>
<comment type="caution">
    <text evidence="8">The sequence shown here is derived from an EMBL/GenBank/DDBJ whole genome shotgun (WGS) entry which is preliminary data.</text>
</comment>
<keyword evidence="9" id="KW-1185">Reference proteome</keyword>
<keyword evidence="1" id="KW-0732">Signal</keyword>
<proteinExistence type="predicted"/>